<dbReference type="AlphaFoldDB" id="A0A7W7W5Y4"/>
<dbReference type="Proteomes" id="UP000534286">
    <property type="component" value="Unassembled WGS sequence"/>
</dbReference>
<dbReference type="InterPro" id="IPR001387">
    <property type="entry name" value="Cro/C1-type_HTH"/>
</dbReference>
<dbReference type="SMART" id="SM00530">
    <property type="entry name" value="HTH_XRE"/>
    <property type="match status" value="2"/>
</dbReference>
<dbReference type="Gene3D" id="1.10.260.40">
    <property type="entry name" value="lambda repressor-like DNA-binding domains"/>
    <property type="match status" value="2"/>
</dbReference>
<dbReference type="PROSITE" id="PS50943">
    <property type="entry name" value="HTH_CROC1"/>
    <property type="match status" value="1"/>
</dbReference>
<protein>
    <submittedName>
        <fullName evidence="3">Transcriptional regulator with XRE-family HTH domain</fullName>
    </submittedName>
</protein>
<keyword evidence="4" id="KW-1185">Reference proteome</keyword>
<reference evidence="3 4" key="1">
    <citation type="submission" date="2020-08" db="EMBL/GenBank/DDBJ databases">
        <title>Sequencing the genomes of 1000 actinobacteria strains.</title>
        <authorList>
            <person name="Klenk H.-P."/>
        </authorList>
    </citation>
    <scope>NUCLEOTIDE SEQUENCE [LARGE SCALE GENOMIC DNA]</scope>
    <source>
        <strain evidence="3 4">DSM 43023</strain>
    </source>
</reference>
<dbReference type="EMBL" id="JACHJU010000001">
    <property type="protein sequence ID" value="MBB4935712.1"/>
    <property type="molecule type" value="Genomic_DNA"/>
</dbReference>
<accession>A0A7W7W5Y4</accession>
<evidence type="ECO:0000259" key="2">
    <source>
        <dbReference type="PROSITE" id="PS50943"/>
    </source>
</evidence>
<organism evidence="3 4">
    <name type="scientific">Streptosporangium album</name>
    <dbReference type="NCBI Taxonomy" id="47479"/>
    <lineage>
        <taxon>Bacteria</taxon>
        <taxon>Bacillati</taxon>
        <taxon>Actinomycetota</taxon>
        <taxon>Actinomycetes</taxon>
        <taxon>Streptosporangiales</taxon>
        <taxon>Streptosporangiaceae</taxon>
        <taxon>Streptosporangium</taxon>
    </lineage>
</organism>
<dbReference type="Pfam" id="PF19054">
    <property type="entry name" value="DUF5753"/>
    <property type="match status" value="1"/>
</dbReference>
<dbReference type="SUPFAM" id="SSF47413">
    <property type="entry name" value="lambda repressor-like DNA-binding domains"/>
    <property type="match status" value="1"/>
</dbReference>
<dbReference type="CDD" id="cd00093">
    <property type="entry name" value="HTH_XRE"/>
    <property type="match status" value="1"/>
</dbReference>
<gene>
    <name evidence="3" type="ORF">FHR32_000017</name>
</gene>
<feature type="domain" description="HTH cro/C1-type" evidence="2">
    <location>
        <begin position="121"/>
        <end position="177"/>
    </location>
</feature>
<dbReference type="InterPro" id="IPR043917">
    <property type="entry name" value="DUF5753"/>
</dbReference>
<feature type="region of interest" description="Disordered" evidence="1">
    <location>
        <begin position="87"/>
        <end position="106"/>
    </location>
</feature>
<dbReference type="GO" id="GO:0003677">
    <property type="term" value="F:DNA binding"/>
    <property type="evidence" value="ECO:0007669"/>
    <property type="project" value="InterPro"/>
</dbReference>
<comment type="caution">
    <text evidence="3">The sequence shown here is derived from an EMBL/GenBank/DDBJ whole genome shotgun (WGS) entry which is preliminary data.</text>
</comment>
<proteinExistence type="predicted"/>
<evidence type="ECO:0000256" key="1">
    <source>
        <dbReference type="SAM" id="MobiDB-lite"/>
    </source>
</evidence>
<name>A0A7W7W5Y4_9ACTN</name>
<dbReference type="Pfam" id="PF13560">
    <property type="entry name" value="HTH_31"/>
    <property type="match status" value="1"/>
</dbReference>
<sequence>MTIAGQEVCVASLADRLAETLRHRGYSTRRAARAVTDAGVQTTHVYIHQLSKGQRTNPTLEQLTALAVLLRVPVGWLVGDDIPSPFSSGDGATVLPDTEESPPRLAGKLDAGQRVVLGGRLRLLREARGLSPAQAGDMVDVDERVVTSVENGAVETETPLDDVEALLTLYGVTARFQREAVLSIASGEREPGWWDTPAIPLWVSATFGLEQRAELVRTYQLQFVPPLLQTAEYAAAAVRVSQNPPPSPELVEGAVETTMRRQDALAAPDGPTLWAVVDEAALMRCIAGARAQADQLSHLIDMSKQPHVTLQVTRLTSSYLPRSAPFTMFRFPDGDPVVSVHQFDNDFVLDGTDADGYHEAFARLTVAACRPDETVDVLTEVRDGLRRPR</sequence>
<evidence type="ECO:0000313" key="3">
    <source>
        <dbReference type="EMBL" id="MBB4935712.1"/>
    </source>
</evidence>
<dbReference type="RefSeq" id="WP_184751808.1">
    <property type="nucleotide sequence ID" value="NZ_BAABEK010000028.1"/>
</dbReference>
<evidence type="ECO:0000313" key="4">
    <source>
        <dbReference type="Proteomes" id="UP000534286"/>
    </source>
</evidence>
<dbReference type="InterPro" id="IPR010982">
    <property type="entry name" value="Lambda_DNA-bd_dom_sf"/>
</dbReference>